<feature type="region of interest" description="Disordered" evidence="1">
    <location>
        <begin position="1"/>
        <end position="127"/>
    </location>
</feature>
<dbReference type="OrthoDB" id="2384350at2759"/>
<name>A0A0D0BBW6_9AGAR</name>
<evidence type="ECO:0000313" key="2">
    <source>
        <dbReference type="EMBL" id="KIK61220.1"/>
    </source>
</evidence>
<evidence type="ECO:0000256" key="1">
    <source>
        <dbReference type="SAM" id="MobiDB-lite"/>
    </source>
</evidence>
<feature type="region of interest" description="Disordered" evidence="1">
    <location>
        <begin position="144"/>
        <end position="242"/>
    </location>
</feature>
<sequence length="293" mass="30304">MEFEGKSTDNILSKIGKKSTSGIGLGRPSTISNASTSQASSSKSSASTKPLTQKKLTSIFGPASSQKSGGMIMRGAGPGVRLGNRFPVTAGVGPGSLGSRGKKASQKPMLPSVQGSPVKGGAREADDTEMAEYHVLEGDITIPDVSMSENRDDMDISELEFTGASSSKAKGKARESLATTASKRPVALSQSMSALPTGSKPIVGLMGPPPPPTSTSPPRRAGLRSSSSSYPSGSRPQAPPKFVPEATFLEGCRIFVDVWMSDGQDTSALYIDIAKNMGARVCGSSGRQSSHSY</sequence>
<gene>
    <name evidence="2" type="ORF">GYMLUDRAFT_592274</name>
</gene>
<feature type="compositionally biased region" description="Low complexity" evidence="1">
    <location>
        <begin position="216"/>
        <end position="236"/>
    </location>
</feature>
<proteinExistence type="predicted"/>
<dbReference type="Proteomes" id="UP000053593">
    <property type="component" value="Unassembled WGS sequence"/>
</dbReference>
<evidence type="ECO:0000313" key="3">
    <source>
        <dbReference type="Proteomes" id="UP000053593"/>
    </source>
</evidence>
<feature type="compositionally biased region" description="Low complexity" evidence="1">
    <location>
        <begin position="29"/>
        <end position="48"/>
    </location>
</feature>
<accession>A0A0D0BBW6</accession>
<dbReference type="HOGENOM" id="CLU_950123_0_0_1"/>
<protein>
    <submittedName>
        <fullName evidence="2">Uncharacterized protein</fullName>
    </submittedName>
</protein>
<organism evidence="2 3">
    <name type="scientific">Collybiopsis luxurians FD-317 M1</name>
    <dbReference type="NCBI Taxonomy" id="944289"/>
    <lineage>
        <taxon>Eukaryota</taxon>
        <taxon>Fungi</taxon>
        <taxon>Dikarya</taxon>
        <taxon>Basidiomycota</taxon>
        <taxon>Agaricomycotina</taxon>
        <taxon>Agaricomycetes</taxon>
        <taxon>Agaricomycetidae</taxon>
        <taxon>Agaricales</taxon>
        <taxon>Marasmiineae</taxon>
        <taxon>Omphalotaceae</taxon>
        <taxon>Collybiopsis</taxon>
        <taxon>Collybiopsis luxurians</taxon>
    </lineage>
</organism>
<dbReference type="AlphaFoldDB" id="A0A0D0BBW6"/>
<reference evidence="2 3" key="1">
    <citation type="submission" date="2014-04" db="EMBL/GenBank/DDBJ databases">
        <title>Evolutionary Origins and Diversification of the Mycorrhizal Mutualists.</title>
        <authorList>
            <consortium name="DOE Joint Genome Institute"/>
            <consortium name="Mycorrhizal Genomics Consortium"/>
            <person name="Kohler A."/>
            <person name="Kuo A."/>
            <person name="Nagy L.G."/>
            <person name="Floudas D."/>
            <person name="Copeland A."/>
            <person name="Barry K.W."/>
            <person name="Cichocki N."/>
            <person name="Veneault-Fourrey C."/>
            <person name="LaButti K."/>
            <person name="Lindquist E.A."/>
            <person name="Lipzen A."/>
            <person name="Lundell T."/>
            <person name="Morin E."/>
            <person name="Murat C."/>
            <person name="Riley R."/>
            <person name="Ohm R."/>
            <person name="Sun H."/>
            <person name="Tunlid A."/>
            <person name="Henrissat B."/>
            <person name="Grigoriev I.V."/>
            <person name="Hibbett D.S."/>
            <person name="Martin F."/>
        </authorList>
    </citation>
    <scope>NUCLEOTIDE SEQUENCE [LARGE SCALE GENOMIC DNA]</scope>
    <source>
        <strain evidence="2 3">FD-317 M1</strain>
    </source>
</reference>
<keyword evidence="3" id="KW-1185">Reference proteome</keyword>
<feature type="compositionally biased region" description="Polar residues" evidence="1">
    <location>
        <begin position="177"/>
        <end position="196"/>
    </location>
</feature>
<dbReference type="EMBL" id="KN834772">
    <property type="protein sequence ID" value="KIK61220.1"/>
    <property type="molecule type" value="Genomic_DNA"/>
</dbReference>